<keyword evidence="2" id="KW-1185">Reference proteome</keyword>
<dbReference type="Gramene" id="C.cajan_12721.t">
    <property type="protein sequence ID" value="C.cajan_12721.t.cds1"/>
    <property type="gene ID" value="C.cajan_12721"/>
</dbReference>
<dbReference type="AlphaFoldDB" id="A0A151TIE5"/>
<organism evidence="1 2">
    <name type="scientific">Cajanus cajan</name>
    <name type="common">Pigeon pea</name>
    <name type="synonym">Cajanus indicus</name>
    <dbReference type="NCBI Taxonomy" id="3821"/>
    <lineage>
        <taxon>Eukaryota</taxon>
        <taxon>Viridiplantae</taxon>
        <taxon>Streptophyta</taxon>
        <taxon>Embryophyta</taxon>
        <taxon>Tracheophyta</taxon>
        <taxon>Spermatophyta</taxon>
        <taxon>Magnoliopsida</taxon>
        <taxon>eudicotyledons</taxon>
        <taxon>Gunneridae</taxon>
        <taxon>Pentapetalae</taxon>
        <taxon>rosids</taxon>
        <taxon>fabids</taxon>
        <taxon>Fabales</taxon>
        <taxon>Fabaceae</taxon>
        <taxon>Papilionoideae</taxon>
        <taxon>50 kb inversion clade</taxon>
        <taxon>NPAAA clade</taxon>
        <taxon>indigoferoid/millettioid clade</taxon>
        <taxon>Phaseoleae</taxon>
        <taxon>Cajanus</taxon>
    </lineage>
</organism>
<evidence type="ECO:0000313" key="1">
    <source>
        <dbReference type="EMBL" id="KYP66802.1"/>
    </source>
</evidence>
<gene>
    <name evidence="1" type="ORF">KK1_013113</name>
</gene>
<protein>
    <submittedName>
        <fullName evidence="1">Uncharacterized protein</fullName>
    </submittedName>
</protein>
<sequence>MWNEPWLRNNDTSRCVTNNNMIGSPKLRIIDLIDNEKKGWNTDMIEEIFKPEDQY</sequence>
<evidence type="ECO:0000313" key="2">
    <source>
        <dbReference type="Proteomes" id="UP000075243"/>
    </source>
</evidence>
<reference evidence="1 2" key="1">
    <citation type="journal article" date="2012" name="Nat. Biotechnol.">
        <title>Draft genome sequence of pigeonpea (Cajanus cajan), an orphan legume crop of resource-poor farmers.</title>
        <authorList>
            <person name="Varshney R.K."/>
            <person name="Chen W."/>
            <person name="Li Y."/>
            <person name="Bharti A.K."/>
            <person name="Saxena R.K."/>
            <person name="Schlueter J.A."/>
            <person name="Donoghue M.T."/>
            <person name="Azam S."/>
            <person name="Fan G."/>
            <person name="Whaley A.M."/>
            <person name="Farmer A.D."/>
            <person name="Sheridan J."/>
            <person name="Iwata A."/>
            <person name="Tuteja R."/>
            <person name="Penmetsa R.V."/>
            <person name="Wu W."/>
            <person name="Upadhyaya H.D."/>
            <person name="Yang S.P."/>
            <person name="Shah T."/>
            <person name="Saxena K.B."/>
            <person name="Michael T."/>
            <person name="McCombie W.R."/>
            <person name="Yang B."/>
            <person name="Zhang G."/>
            <person name="Yang H."/>
            <person name="Wang J."/>
            <person name="Spillane C."/>
            <person name="Cook D.R."/>
            <person name="May G.D."/>
            <person name="Xu X."/>
            <person name="Jackson S.A."/>
        </authorList>
    </citation>
    <scope>NUCLEOTIDE SEQUENCE [LARGE SCALE GENOMIC DNA]</scope>
    <source>
        <strain evidence="2">cv. Asha</strain>
    </source>
</reference>
<dbReference type="Proteomes" id="UP000075243">
    <property type="component" value="Chromosome 6"/>
</dbReference>
<name>A0A151TIE5_CAJCA</name>
<accession>A0A151TIE5</accession>
<proteinExistence type="predicted"/>
<dbReference type="EMBL" id="CM003608">
    <property type="protein sequence ID" value="KYP66802.1"/>
    <property type="molecule type" value="Genomic_DNA"/>
</dbReference>